<evidence type="ECO:0000259" key="4">
    <source>
        <dbReference type="Pfam" id="PF00330"/>
    </source>
</evidence>
<dbReference type="GO" id="GO:0006099">
    <property type="term" value="P:tricarboxylic acid cycle"/>
    <property type="evidence" value="ECO:0007669"/>
    <property type="project" value="TreeGrafter"/>
</dbReference>
<dbReference type="PANTHER" id="PTHR43160:SF3">
    <property type="entry name" value="ACONITATE HYDRATASE, MITOCHONDRIAL"/>
    <property type="match status" value="1"/>
</dbReference>
<accession>A0A0F9H213</accession>
<feature type="domain" description="Aconitase A/isopropylmalate dehydratase small subunit swivel" evidence="5">
    <location>
        <begin position="332"/>
        <end position="403"/>
    </location>
</feature>
<dbReference type="InterPro" id="IPR018136">
    <property type="entry name" value="Aconitase_4Fe-4S_BS"/>
</dbReference>
<dbReference type="InterPro" id="IPR015928">
    <property type="entry name" value="Aconitase/3IPM_dehydase_swvl"/>
</dbReference>
<keyword evidence="1" id="KW-0479">Metal-binding</keyword>
<keyword evidence="3" id="KW-0411">Iron-sulfur</keyword>
<comment type="caution">
    <text evidence="6">The sequence shown here is derived from an EMBL/GenBank/DDBJ whole genome shotgun (WGS) entry which is preliminary data.</text>
</comment>
<dbReference type="InterPro" id="IPR000573">
    <property type="entry name" value="AconitaseA/IPMdHydase_ssu_swvl"/>
</dbReference>
<evidence type="ECO:0000259" key="5">
    <source>
        <dbReference type="Pfam" id="PF00694"/>
    </source>
</evidence>
<dbReference type="Gene3D" id="3.30.499.10">
    <property type="entry name" value="Aconitase, domain 3"/>
    <property type="match status" value="1"/>
</dbReference>
<evidence type="ECO:0000256" key="1">
    <source>
        <dbReference type="ARBA" id="ARBA00022723"/>
    </source>
</evidence>
<dbReference type="InterPro" id="IPR036008">
    <property type="entry name" value="Aconitase_4Fe-4S_dom"/>
</dbReference>
<dbReference type="AlphaFoldDB" id="A0A0F9H213"/>
<dbReference type="GO" id="GO:0003994">
    <property type="term" value="F:aconitate hydratase activity"/>
    <property type="evidence" value="ECO:0007669"/>
    <property type="project" value="TreeGrafter"/>
</dbReference>
<reference evidence="6" key="1">
    <citation type="journal article" date="2015" name="Nature">
        <title>Complex archaea that bridge the gap between prokaryotes and eukaryotes.</title>
        <authorList>
            <person name="Spang A."/>
            <person name="Saw J.H."/>
            <person name="Jorgensen S.L."/>
            <person name="Zaremba-Niedzwiedzka K."/>
            <person name="Martijn J."/>
            <person name="Lind A.E."/>
            <person name="van Eijk R."/>
            <person name="Schleper C."/>
            <person name="Guy L."/>
            <person name="Ettema T.J."/>
        </authorList>
    </citation>
    <scope>NUCLEOTIDE SEQUENCE</scope>
</reference>
<dbReference type="Pfam" id="PF00330">
    <property type="entry name" value="Aconitase"/>
    <property type="match status" value="1"/>
</dbReference>
<keyword evidence="2" id="KW-0408">Iron</keyword>
<evidence type="ECO:0008006" key="7">
    <source>
        <dbReference type="Google" id="ProtNLM"/>
    </source>
</evidence>
<dbReference type="Pfam" id="PF00694">
    <property type="entry name" value="Aconitase_C"/>
    <property type="match status" value="1"/>
</dbReference>
<feature type="domain" description="Aconitase/3-isopropylmalate dehydratase large subunit alpha/beta/alpha" evidence="4">
    <location>
        <begin position="1"/>
        <end position="228"/>
    </location>
</feature>
<evidence type="ECO:0000256" key="3">
    <source>
        <dbReference type="ARBA" id="ARBA00023014"/>
    </source>
</evidence>
<dbReference type="PROSITE" id="PS00450">
    <property type="entry name" value="ACONITASE_1"/>
    <property type="match status" value="1"/>
</dbReference>
<evidence type="ECO:0000313" key="6">
    <source>
        <dbReference type="EMBL" id="KKL69337.1"/>
    </source>
</evidence>
<dbReference type="EMBL" id="LAZR01026241">
    <property type="protein sequence ID" value="KKL69337.1"/>
    <property type="molecule type" value="Genomic_DNA"/>
</dbReference>
<dbReference type="Gene3D" id="3.20.19.10">
    <property type="entry name" value="Aconitase, domain 4"/>
    <property type="match status" value="1"/>
</dbReference>
<feature type="non-terminal residue" evidence="6">
    <location>
        <position position="1"/>
    </location>
</feature>
<dbReference type="InterPro" id="IPR015931">
    <property type="entry name" value="Acnase/IPM_dHydase_lsu_aba_1/3"/>
</dbReference>
<organism evidence="6">
    <name type="scientific">marine sediment metagenome</name>
    <dbReference type="NCBI Taxonomy" id="412755"/>
    <lineage>
        <taxon>unclassified sequences</taxon>
        <taxon>metagenomes</taxon>
        <taxon>ecological metagenomes</taxon>
    </lineage>
</organism>
<dbReference type="InterPro" id="IPR050926">
    <property type="entry name" value="Aconitase/IPM_isomerase"/>
</dbReference>
<dbReference type="SUPFAM" id="SSF52016">
    <property type="entry name" value="LeuD/IlvD-like"/>
    <property type="match status" value="1"/>
</dbReference>
<name>A0A0F9H213_9ZZZZ</name>
<dbReference type="SUPFAM" id="SSF53732">
    <property type="entry name" value="Aconitase iron-sulfur domain"/>
    <property type="match status" value="1"/>
</dbReference>
<dbReference type="InterPro" id="IPR001030">
    <property type="entry name" value="Acoase/IPM_deHydtase_lsu_aba"/>
</dbReference>
<protein>
    <recommendedName>
        <fullName evidence="7">Aconitase A/isopropylmalate dehydratase small subunit swivel domain-containing protein</fullName>
    </recommendedName>
</protein>
<dbReference type="GO" id="GO:0005829">
    <property type="term" value="C:cytosol"/>
    <property type="evidence" value="ECO:0007669"/>
    <property type="project" value="TreeGrafter"/>
</dbReference>
<dbReference type="GO" id="GO:0051539">
    <property type="term" value="F:4 iron, 4 sulfur cluster binding"/>
    <property type="evidence" value="ECO:0007669"/>
    <property type="project" value="TreeGrafter"/>
</dbReference>
<dbReference type="PROSITE" id="PS01244">
    <property type="entry name" value="ACONITASE_2"/>
    <property type="match status" value="1"/>
</dbReference>
<gene>
    <name evidence="6" type="ORF">LCGC14_2115950</name>
</gene>
<proteinExistence type="predicted"/>
<dbReference type="GO" id="GO:0046872">
    <property type="term" value="F:metal ion binding"/>
    <property type="evidence" value="ECO:0007669"/>
    <property type="project" value="UniProtKB-KW"/>
</dbReference>
<dbReference type="PANTHER" id="PTHR43160">
    <property type="entry name" value="ACONITATE HYDRATASE B"/>
    <property type="match status" value="1"/>
</dbReference>
<sequence length="475" mass="50299">TTSIFPSDEVTREFLAAQGRGDQFVALAADADCRYGRLAKRMDVDEDAPVMENLRRHCPDVEIGPVGPDGTAEVSLSRVVIDLAELEPLAAAPGSPENVVAITDLAGGKVDQVVIGSCTNSSLQDLMAVASVLKGRTVHPDVELGIAPGSRQVLAMLAANGALADLVAAGARVLECACGPCIGQGFSPGDGRVSLRTFNRNFTGRSGTPDDRVYLVSPTTAVAAALTGQFTDPRELDAPCPSLHVDRFDVDDRMIVPPPAEGTDVQVVRGPTIVKPPAGEPLPDTITGQVLIKVADKVTTDHIMPAGALMKYRSNVPEYARHVFAPLNRPGEPSFAERAMAANAQGRAGVIVAGDSYGQGSSREHAAMCPMYLGVRLVIAKAVERIHQANLVNFAILPLTFAEAGDYDLIDRDDTLQLSDVAEMVASAEEVTVRNVTKQAEFRCRVDLSPRQREVLGAGGLLLYTRSRGQVGSES</sequence>
<evidence type="ECO:0000256" key="2">
    <source>
        <dbReference type="ARBA" id="ARBA00023004"/>
    </source>
</evidence>